<keyword evidence="2" id="KW-0808">Transferase</keyword>
<dbReference type="Pfam" id="PF00583">
    <property type="entry name" value="Acetyltransf_1"/>
    <property type="match status" value="1"/>
</dbReference>
<dbReference type="InterPro" id="IPR000182">
    <property type="entry name" value="GNAT_dom"/>
</dbReference>
<dbReference type="InterPro" id="IPR016181">
    <property type="entry name" value="Acyl_CoA_acyltransferase"/>
</dbReference>
<dbReference type="Proteomes" id="UP000326936">
    <property type="component" value="Chromosome"/>
</dbReference>
<organism evidence="2 3">
    <name type="scientific">Vibrio aquimaris</name>
    <dbReference type="NCBI Taxonomy" id="2587862"/>
    <lineage>
        <taxon>Bacteria</taxon>
        <taxon>Pseudomonadati</taxon>
        <taxon>Pseudomonadota</taxon>
        <taxon>Gammaproteobacteria</taxon>
        <taxon>Vibrionales</taxon>
        <taxon>Vibrionaceae</taxon>
        <taxon>Vibrio</taxon>
    </lineage>
</organism>
<dbReference type="KEGG" id="vaq:FIV01_08185"/>
<dbReference type="Gene3D" id="3.40.630.30">
    <property type="match status" value="1"/>
</dbReference>
<dbReference type="GO" id="GO:0016747">
    <property type="term" value="F:acyltransferase activity, transferring groups other than amino-acyl groups"/>
    <property type="evidence" value="ECO:0007669"/>
    <property type="project" value="InterPro"/>
</dbReference>
<reference evidence="2 3" key="1">
    <citation type="submission" date="2019-10" db="EMBL/GenBank/DDBJ databases">
        <title>Complete genome sequence of Vibrio sp. strain THAF100, isolated from non-filtered water from the water column of tank 6 of a marine aquarium containing stony-coral fragments. Water maintained at 26 degree C.</title>
        <authorList>
            <person name="Ruckert C."/>
            <person name="Franco A."/>
            <person name="Kalinowski J."/>
            <person name="Glaeser S."/>
        </authorList>
    </citation>
    <scope>NUCLEOTIDE SEQUENCE [LARGE SCALE GENOMIC DNA]</scope>
    <source>
        <strain evidence="2 3">THAF100</strain>
    </source>
</reference>
<evidence type="ECO:0000313" key="3">
    <source>
        <dbReference type="Proteomes" id="UP000326936"/>
    </source>
</evidence>
<dbReference type="CDD" id="cd04301">
    <property type="entry name" value="NAT_SF"/>
    <property type="match status" value="1"/>
</dbReference>
<keyword evidence="3" id="KW-1185">Reference proteome</keyword>
<accession>A0A5P9CKE8</accession>
<dbReference type="RefSeq" id="WP_152430556.1">
    <property type="nucleotide sequence ID" value="NZ_CBCSDK010000004.1"/>
</dbReference>
<evidence type="ECO:0000259" key="1">
    <source>
        <dbReference type="PROSITE" id="PS51186"/>
    </source>
</evidence>
<dbReference type="AlphaFoldDB" id="A0A5P9CKE8"/>
<feature type="domain" description="N-acetyltransferase" evidence="1">
    <location>
        <begin position="1"/>
        <end position="139"/>
    </location>
</feature>
<dbReference type="OrthoDB" id="6871659at2"/>
<dbReference type="EMBL" id="CP045350">
    <property type="protein sequence ID" value="QFT26403.1"/>
    <property type="molecule type" value="Genomic_DNA"/>
</dbReference>
<gene>
    <name evidence="2" type="ORF">FIV01_08185</name>
</gene>
<proteinExistence type="predicted"/>
<name>A0A5P9CKE8_9VIBR</name>
<evidence type="ECO:0000313" key="2">
    <source>
        <dbReference type="EMBL" id="QFT26403.1"/>
    </source>
</evidence>
<protein>
    <submittedName>
        <fullName evidence="2">Acetyltransferase (GNAT) family protein</fullName>
    </submittedName>
</protein>
<dbReference type="PROSITE" id="PS51186">
    <property type="entry name" value="GNAT"/>
    <property type="match status" value="1"/>
</dbReference>
<dbReference type="SUPFAM" id="SSF55729">
    <property type="entry name" value="Acyl-CoA N-acyltransferases (Nat)"/>
    <property type="match status" value="1"/>
</dbReference>
<sequence length="139" mass="16096">MVTFQSTEDLSTSAEMTYTNMRLYYQYYGVDWQADTIKQKIASLVNFDILSDERVIGAIRLETIDDCCYLRDLQVIDSYQNKGIGGLALNEVKRLAIGSGANILRLKVFKMSPAYHLYKRLNFLTEQEDDKFYHMACHL</sequence>